<dbReference type="EMBL" id="JHEG02000037">
    <property type="protein sequence ID" value="KIE12158.1"/>
    <property type="molecule type" value="Genomic_DNA"/>
</dbReference>
<dbReference type="InterPro" id="IPR036034">
    <property type="entry name" value="PDZ_sf"/>
</dbReference>
<dbReference type="STRING" id="1479485.DA73_0211330"/>
<dbReference type="Pfam" id="PF13180">
    <property type="entry name" value="PDZ_2"/>
    <property type="match status" value="1"/>
</dbReference>
<dbReference type="NCBIfam" id="NF041521">
    <property type="entry name" value="HhoA_HhoB_HtrA"/>
    <property type="match status" value="1"/>
</dbReference>
<evidence type="ECO:0000313" key="7">
    <source>
        <dbReference type="EMBL" id="KIE12158.1"/>
    </source>
</evidence>
<dbReference type="AlphaFoldDB" id="A0A0C1R8Y7"/>
<comment type="similarity">
    <text evidence="1">Belongs to the peptidase S1C family.</text>
</comment>
<reference evidence="7" key="1">
    <citation type="journal article" date="2015" name="Genome Announc.">
        <title>Draft Genome Sequence of Tolypothrix boutellei Strain VB521301.</title>
        <authorList>
            <person name="Chandrababunaidu M.M."/>
            <person name="Singh D."/>
            <person name="Sen D."/>
            <person name="Bhan S."/>
            <person name="Das S."/>
            <person name="Gupta A."/>
            <person name="Adhikary S.P."/>
            <person name="Tripathy S."/>
        </authorList>
    </citation>
    <scope>NUCLEOTIDE SEQUENCE</scope>
    <source>
        <strain evidence="7">VB521301</strain>
    </source>
</reference>
<reference evidence="6" key="2">
    <citation type="submission" date="2019-11" db="EMBL/GenBank/DDBJ databases">
        <title>Improved Assembly of Tolypothrix boutellei genome.</title>
        <authorList>
            <person name="Sarangi A.N."/>
            <person name="Mukherjee M."/>
            <person name="Ghosh S."/>
            <person name="Singh D."/>
            <person name="Das A."/>
            <person name="Kant S."/>
            <person name="Prusty A."/>
            <person name="Tripathy S."/>
        </authorList>
    </citation>
    <scope>NUCLEOTIDE SEQUENCE</scope>
    <source>
        <strain evidence="6">VB521301</strain>
    </source>
</reference>
<evidence type="ECO:0000256" key="4">
    <source>
        <dbReference type="SAM" id="MobiDB-lite"/>
    </source>
</evidence>
<dbReference type="InterPro" id="IPR048172">
    <property type="entry name" value="HhoA_HhoB_HtrA-like"/>
</dbReference>
<dbReference type="InterPro" id="IPR009003">
    <property type="entry name" value="Peptidase_S1_PA"/>
</dbReference>
<dbReference type="InterPro" id="IPR043504">
    <property type="entry name" value="Peptidase_S1_PA_chymotrypsin"/>
</dbReference>
<keyword evidence="3" id="KW-0378">Hydrolase</keyword>
<sequence length="409" mass="43419">MERRNLNKARFFNKKIANSLLLPFVGVGIAFLSGCSTVTSPKNQNLQESAQAVQETGNSNNRSLVPTPEDTNFVVAVVNKVEPGVVQINTERTVRSQVPEALNDPFFQRFFGDRIPTQPQGRVVRGVGSGFVINSNGQILTNAHVVDNADTVTVSFSDGRTVQGKVLGQDNLTDIAVVQVPNSNLPIVELGNSQQVQPGQWAIAIGNPLGLQETVTVGVVSATDRSASDIGASDRRIGYIQTDAAINPGNSGGPLLNARGQVIGVNTAIISGAQGIGFAIPIDTARRIAQELITKGRVEHPYVGIQMAEITPELKQRINDSQSGNIQVQADRGILIVRVVPGSPADRAGLRAGDVIQEINNQPVTTTDALQQIVEKTGVGNTMQIELQRNGRSLQVSVQPGPLPTSQGG</sequence>
<gene>
    <name evidence="7" type="ORF">DA73_0211330</name>
    <name evidence="6" type="ORF">DA73_0400037520</name>
</gene>
<dbReference type="SMART" id="SM00228">
    <property type="entry name" value="PDZ"/>
    <property type="match status" value="1"/>
</dbReference>
<dbReference type="Gene3D" id="2.30.42.10">
    <property type="match status" value="1"/>
</dbReference>
<dbReference type="PANTHER" id="PTHR22939:SF129">
    <property type="entry name" value="SERINE PROTEASE HTRA2, MITOCHONDRIAL"/>
    <property type="match status" value="1"/>
</dbReference>
<dbReference type="PROSITE" id="PS50106">
    <property type="entry name" value="PDZ"/>
    <property type="match status" value="1"/>
</dbReference>
<dbReference type="Pfam" id="PF13365">
    <property type="entry name" value="Trypsin_2"/>
    <property type="match status" value="1"/>
</dbReference>
<proteinExistence type="inferred from homology"/>
<feature type="compositionally biased region" description="Polar residues" evidence="4">
    <location>
        <begin position="46"/>
        <end position="64"/>
    </location>
</feature>
<dbReference type="PANTHER" id="PTHR22939">
    <property type="entry name" value="SERINE PROTEASE FAMILY S1C HTRA-RELATED"/>
    <property type="match status" value="1"/>
</dbReference>
<dbReference type="InterPro" id="IPR001478">
    <property type="entry name" value="PDZ"/>
</dbReference>
<dbReference type="PROSITE" id="PS51257">
    <property type="entry name" value="PROKAR_LIPOPROTEIN"/>
    <property type="match status" value="1"/>
</dbReference>
<feature type="region of interest" description="Disordered" evidence="4">
    <location>
        <begin position="46"/>
        <end position="66"/>
    </location>
</feature>
<feature type="domain" description="PDZ" evidence="5">
    <location>
        <begin position="292"/>
        <end position="373"/>
    </location>
</feature>
<name>A0A0C1R8Y7_9CYAN</name>
<keyword evidence="2 6" id="KW-0645">Protease</keyword>
<dbReference type="Proteomes" id="UP000029738">
    <property type="component" value="Unassembled WGS sequence"/>
</dbReference>
<evidence type="ECO:0000313" key="6">
    <source>
        <dbReference type="EMBL" id="KAF3890525.1"/>
    </source>
</evidence>
<keyword evidence="8" id="KW-1185">Reference proteome</keyword>
<dbReference type="Gene3D" id="2.40.10.10">
    <property type="entry name" value="Trypsin-like serine proteases"/>
    <property type="match status" value="2"/>
</dbReference>
<evidence type="ECO:0000256" key="3">
    <source>
        <dbReference type="ARBA" id="ARBA00022801"/>
    </source>
</evidence>
<dbReference type="OrthoDB" id="9807133at2"/>
<protein>
    <submittedName>
        <fullName evidence="7">Peptidase S1 and S6, chymotrypsin/Hap</fullName>
    </submittedName>
    <submittedName>
        <fullName evidence="6">Trypsin-like serine protease</fullName>
    </submittedName>
</protein>
<dbReference type="SUPFAM" id="SSF50494">
    <property type="entry name" value="Trypsin-like serine proteases"/>
    <property type="match status" value="1"/>
</dbReference>
<evidence type="ECO:0000256" key="1">
    <source>
        <dbReference type="ARBA" id="ARBA00010541"/>
    </source>
</evidence>
<dbReference type="RefSeq" id="WP_038085180.1">
    <property type="nucleotide sequence ID" value="NZ_JHEG04000001.1"/>
</dbReference>
<dbReference type="EMBL" id="JHEG04000001">
    <property type="protein sequence ID" value="KAF3890525.1"/>
    <property type="molecule type" value="Genomic_DNA"/>
</dbReference>
<comment type="caution">
    <text evidence="7">The sequence shown here is derived from an EMBL/GenBank/DDBJ whole genome shotgun (WGS) entry which is preliminary data.</text>
</comment>
<evidence type="ECO:0000313" key="8">
    <source>
        <dbReference type="Proteomes" id="UP000029738"/>
    </source>
</evidence>
<dbReference type="SUPFAM" id="SSF50156">
    <property type="entry name" value="PDZ domain-like"/>
    <property type="match status" value="1"/>
</dbReference>
<evidence type="ECO:0000256" key="2">
    <source>
        <dbReference type="ARBA" id="ARBA00022670"/>
    </source>
</evidence>
<dbReference type="GO" id="GO:0006508">
    <property type="term" value="P:proteolysis"/>
    <property type="evidence" value="ECO:0007669"/>
    <property type="project" value="UniProtKB-KW"/>
</dbReference>
<dbReference type="GO" id="GO:0004252">
    <property type="term" value="F:serine-type endopeptidase activity"/>
    <property type="evidence" value="ECO:0007669"/>
    <property type="project" value="InterPro"/>
</dbReference>
<evidence type="ECO:0000259" key="5">
    <source>
        <dbReference type="PROSITE" id="PS50106"/>
    </source>
</evidence>
<organism evidence="7">
    <name type="scientific">Tolypothrix bouteillei VB521301</name>
    <dbReference type="NCBI Taxonomy" id="1479485"/>
    <lineage>
        <taxon>Bacteria</taxon>
        <taxon>Bacillati</taxon>
        <taxon>Cyanobacteriota</taxon>
        <taxon>Cyanophyceae</taxon>
        <taxon>Nostocales</taxon>
        <taxon>Tolypothrichaceae</taxon>
        <taxon>Tolypothrix</taxon>
    </lineage>
</organism>
<accession>A0A0C1R8Y7</accession>
<dbReference type="InterPro" id="IPR001940">
    <property type="entry name" value="Peptidase_S1C"/>
</dbReference>
<dbReference type="PRINTS" id="PR00834">
    <property type="entry name" value="PROTEASES2C"/>
</dbReference>